<name>A0ABD1TSR7_9LAMI</name>
<sequence length="106" mass="12001">MTRDAEAVGLLLGGSAPNYRNTLFDQCMFSSSVDNHKNTKIWLGTANCKVLIFSIFIAVMQDHRDNSFLEVLRPSYGKPLSESTRGYDINIMNPFFLHYEATFGSR</sequence>
<reference evidence="2" key="2">
    <citation type="submission" date="2024-07" db="EMBL/GenBank/DDBJ databases">
        <title>Two chromosome-level genome assemblies of Korean endemic species Abeliophyllum distichum and Forsythia ovata (Oleaceae).</title>
        <authorList>
            <person name="Mun J.H."/>
        </authorList>
    </citation>
    <scope>NUCLEOTIDE SEQUENCE</scope>
    <source>
        <strain evidence="2">KNKB202402200001</strain>
        <tissue evidence="2">Leaf</tissue>
    </source>
</reference>
<protein>
    <submittedName>
        <fullName evidence="2">Uncharacterized protein</fullName>
    </submittedName>
</protein>
<dbReference type="EMBL" id="JBFOLJ010000008">
    <property type="protein sequence ID" value="KAL2515250.1"/>
    <property type="molecule type" value="Genomic_DNA"/>
</dbReference>
<evidence type="ECO:0000313" key="1">
    <source>
        <dbReference type="EMBL" id="KAL2515250.1"/>
    </source>
</evidence>
<comment type="caution">
    <text evidence="2">The sequence shown here is derived from an EMBL/GenBank/DDBJ whole genome shotgun (WGS) entry which is preliminary data.</text>
</comment>
<evidence type="ECO:0000313" key="2">
    <source>
        <dbReference type="EMBL" id="KAL2515618.1"/>
    </source>
</evidence>
<organism evidence="2 3">
    <name type="scientific">Forsythia ovata</name>
    <dbReference type="NCBI Taxonomy" id="205694"/>
    <lineage>
        <taxon>Eukaryota</taxon>
        <taxon>Viridiplantae</taxon>
        <taxon>Streptophyta</taxon>
        <taxon>Embryophyta</taxon>
        <taxon>Tracheophyta</taxon>
        <taxon>Spermatophyta</taxon>
        <taxon>Magnoliopsida</taxon>
        <taxon>eudicotyledons</taxon>
        <taxon>Gunneridae</taxon>
        <taxon>Pentapetalae</taxon>
        <taxon>asterids</taxon>
        <taxon>lamiids</taxon>
        <taxon>Lamiales</taxon>
        <taxon>Oleaceae</taxon>
        <taxon>Forsythieae</taxon>
        <taxon>Forsythia</taxon>
    </lineage>
</organism>
<gene>
    <name evidence="1" type="ORF">Fot_29221</name>
    <name evidence="2" type="ORF">Fot_29589</name>
</gene>
<dbReference type="Proteomes" id="UP001604277">
    <property type="component" value="Unassembled WGS sequence"/>
</dbReference>
<accession>A0ABD1TSR7</accession>
<keyword evidence="3" id="KW-1185">Reference proteome</keyword>
<evidence type="ECO:0000313" key="3">
    <source>
        <dbReference type="Proteomes" id="UP001604277"/>
    </source>
</evidence>
<dbReference type="EMBL" id="JBFOLJ010000008">
    <property type="protein sequence ID" value="KAL2515618.1"/>
    <property type="molecule type" value="Genomic_DNA"/>
</dbReference>
<reference evidence="3" key="1">
    <citation type="submission" date="2024-07" db="EMBL/GenBank/DDBJ databases">
        <title>Two chromosome-level genome assemblies of Korean endemic species Abeliophyllum distichum and Forsythia ovata (Oleaceae).</title>
        <authorList>
            <person name="Jang H."/>
        </authorList>
    </citation>
    <scope>NUCLEOTIDE SEQUENCE [LARGE SCALE GENOMIC DNA]</scope>
</reference>
<proteinExistence type="predicted"/>
<dbReference type="AlphaFoldDB" id="A0ABD1TSR7"/>